<accession>A0A6L6Q2M8</accession>
<sequence>MKHVTLEQFTDILEVMTITQSVESGFAITHFGYVDGRRTVAISTCYGNGECYILQ</sequence>
<organism evidence="1 2">
    <name type="scientific">Pseudoduganella ginsengisoli</name>
    <dbReference type="NCBI Taxonomy" id="1462440"/>
    <lineage>
        <taxon>Bacteria</taxon>
        <taxon>Pseudomonadati</taxon>
        <taxon>Pseudomonadota</taxon>
        <taxon>Betaproteobacteria</taxon>
        <taxon>Burkholderiales</taxon>
        <taxon>Oxalobacteraceae</taxon>
        <taxon>Telluria group</taxon>
        <taxon>Pseudoduganella</taxon>
    </lineage>
</organism>
<reference evidence="1 2" key="1">
    <citation type="submission" date="2019-11" db="EMBL/GenBank/DDBJ databases">
        <title>Type strains purchased from KCTC, JCM and DSMZ.</title>
        <authorList>
            <person name="Lu H."/>
        </authorList>
    </citation>
    <scope>NUCLEOTIDE SEQUENCE [LARGE SCALE GENOMIC DNA]</scope>
    <source>
        <strain evidence="1 2">KCTC 42409</strain>
    </source>
</reference>
<dbReference type="AlphaFoldDB" id="A0A6L6Q2M8"/>
<evidence type="ECO:0000313" key="1">
    <source>
        <dbReference type="EMBL" id="MTW03498.1"/>
    </source>
</evidence>
<gene>
    <name evidence="1" type="ORF">GM668_15550</name>
</gene>
<dbReference type="EMBL" id="WNLA01000010">
    <property type="protein sequence ID" value="MTW03498.1"/>
    <property type="molecule type" value="Genomic_DNA"/>
</dbReference>
<comment type="caution">
    <text evidence="1">The sequence shown here is derived from an EMBL/GenBank/DDBJ whole genome shotgun (WGS) entry which is preliminary data.</text>
</comment>
<evidence type="ECO:0000313" key="2">
    <source>
        <dbReference type="Proteomes" id="UP000484015"/>
    </source>
</evidence>
<dbReference type="Proteomes" id="UP000484015">
    <property type="component" value="Unassembled WGS sequence"/>
</dbReference>
<keyword evidence="2" id="KW-1185">Reference proteome</keyword>
<proteinExistence type="predicted"/>
<name>A0A6L6Q2M8_9BURK</name>
<protein>
    <submittedName>
        <fullName evidence="1">Uncharacterized protein</fullName>
    </submittedName>
</protein>